<evidence type="ECO:0000259" key="1">
    <source>
        <dbReference type="Pfam" id="PF08326"/>
    </source>
</evidence>
<gene>
    <name evidence="2" type="ORF">DFQ27_004433</name>
</gene>
<proteinExistence type="predicted"/>
<dbReference type="Pfam" id="PF08326">
    <property type="entry name" value="ACC_central"/>
    <property type="match status" value="1"/>
</dbReference>
<dbReference type="OrthoDB" id="14612at2759"/>
<evidence type="ECO:0000313" key="2">
    <source>
        <dbReference type="EMBL" id="KAG0258797.1"/>
    </source>
</evidence>
<comment type="caution">
    <text evidence="2">The sequence shown here is derived from an EMBL/GenBank/DDBJ whole genome shotgun (WGS) entry which is preliminary data.</text>
</comment>
<keyword evidence="3" id="KW-1185">Reference proteome</keyword>
<protein>
    <recommendedName>
        <fullName evidence="1">Acetyl-CoA carboxylase central domain-containing protein</fullName>
    </recommendedName>
</protein>
<dbReference type="GO" id="GO:0003989">
    <property type="term" value="F:acetyl-CoA carboxylase activity"/>
    <property type="evidence" value="ECO:0007669"/>
    <property type="project" value="InterPro"/>
</dbReference>
<evidence type="ECO:0000313" key="3">
    <source>
        <dbReference type="Proteomes" id="UP000807716"/>
    </source>
</evidence>
<dbReference type="Proteomes" id="UP000807716">
    <property type="component" value="Unassembled WGS sequence"/>
</dbReference>
<feature type="domain" description="Acetyl-CoA carboxylase central" evidence="1">
    <location>
        <begin position="10"/>
        <end position="89"/>
    </location>
</feature>
<sequence>NRRLNLVTSSAVYNNVLNVVIKSETVHLNDDDHWLQVLNPLVKTRSGHLRQHGIRRLTLLIFRSRLYLSYFTFRERNSYAQDLTIRHAQLALPS</sequence>
<dbReference type="GO" id="GO:0005524">
    <property type="term" value="F:ATP binding"/>
    <property type="evidence" value="ECO:0007669"/>
    <property type="project" value="InterPro"/>
</dbReference>
<feature type="non-terminal residue" evidence="2">
    <location>
        <position position="1"/>
    </location>
</feature>
<organism evidence="2 3">
    <name type="scientific">Actinomortierella ambigua</name>
    <dbReference type="NCBI Taxonomy" id="1343610"/>
    <lineage>
        <taxon>Eukaryota</taxon>
        <taxon>Fungi</taxon>
        <taxon>Fungi incertae sedis</taxon>
        <taxon>Mucoromycota</taxon>
        <taxon>Mortierellomycotina</taxon>
        <taxon>Mortierellomycetes</taxon>
        <taxon>Mortierellales</taxon>
        <taxon>Mortierellaceae</taxon>
        <taxon>Actinomortierella</taxon>
    </lineage>
</organism>
<dbReference type="EMBL" id="JAAAJB010000308">
    <property type="protein sequence ID" value="KAG0258797.1"/>
    <property type="molecule type" value="Genomic_DNA"/>
</dbReference>
<dbReference type="GO" id="GO:0006633">
    <property type="term" value="P:fatty acid biosynthetic process"/>
    <property type="evidence" value="ECO:0007669"/>
    <property type="project" value="InterPro"/>
</dbReference>
<dbReference type="AlphaFoldDB" id="A0A9P6Q5D0"/>
<name>A0A9P6Q5D0_9FUNG</name>
<reference evidence="2" key="1">
    <citation type="journal article" date="2020" name="Fungal Divers.">
        <title>Resolving the Mortierellaceae phylogeny through synthesis of multi-gene phylogenetics and phylogenomics.</title>
        <authorList>
            <person name="Vandepol N."/>
            <person name="Liber J."/>
            <person name="Desiro A."/>
            <person name="Na H."/>
            <person name="Kennedy M."/>
            <person name="Barry K."/>
            <person name="Grigoriev I.V."/>
            <person name="Miller A.N."/>
            <person name="O'Donnell K."/>
            <person name="Stajich J.E."/>
            <person name="Bonito G."/>
        </authorList>
    </citation>
    <scope>NUCLEOTIDE SEQUENCE</scope>
    <source>
        <strain evidence="2">BC1065</strain>
    </source>
</reference>
<accession>A0A9P6Q5D0</accession>
<dbReference type="InterPro" id="IPR013537">
    <property type="entry name" value="AcCoA_COase_cen"/>
</dbReference>